<dbReference type="EMBL" id="BSYO01000001">
    <property type="protein sequence ID" value="GMG99772.1"/>
    <property type="molecule type" value="Genomic_DNA"/>
</dbReference>
<reference evidence="3" key="1">
    <citation type="submission" date="2023-05" db="EMBL/GenBank/DDBJ databases">
        <title>Nepenthes gracilis genome sequencing.</title>
        <authorList>
            <person name="Fukushima K."/>
        </authorList>
    </citation>
    <scope>NUCLEOTIDE SEQUENCE</scope>
    <source>
        <strain evidence="3">SING2019-196</strain>
    </source>
</reference>
<proteinExistence type="predicted"/>
<keyword evidence="4" id="KW-1185">Reference proteome</keyword>
<organism evidence="3 4">
    <name type="scientific">Nepenthes gracilis</name>
    <name type="common">Slender pitcher plant</name>
    <dbReference type="NCBI Taxonomy" id="150966"/>
    <lineage>
        <taxon>Eukaryota</taxon>
        <taxon>Viridiplantae</taxon>
        <taxon>Streptophyta</taxon>
        <taxon>Embryophyta</taxon>
        <taxon>Tracheophyta</taxon>
        <taxon>Spermatophyta</taxon>
        <taxon>Magnoliopsida</taxon>
        <taxon>eudicotyledons</taxon>
        <taxon>Gunneridae</taxon>
        <taxon>Pentapetalae</taxon>
        <taxon>Caryophyllales</taxon>
        <taxon>Nepenthaceae</taxon>
        <taxon>Nepenthes</taxon>
    </lineage>
</organism>
<sequence length="162" mass="17839">MARVVILCIALAAISAVGCNTEYVPNAALLLEQAFLCFNNKFIYSKCAEAYRLNQNGDINVPPAATDQFCYGPCLPETHLVLDCVDHAVSNFKFYNKATIQDIRATLQAGCSQTTERGNFNVEEHNQDESSNADSSPPTNNLFTTIFAGLVVFLKLYDVLFL</sequence>
<gene>
    <name evidence="3" type="ORF">Nepgr_001612</name>
</gene>
<keyword evidence="1" id="KW-0732">Signal</keyword>
<dbReference type="Proteomes" id="UP001279734">
    <property type="component" value="Unassembled WGS sequence"/>
</dbReference>
<evidence type="ECO:0000256" key="1">
    <source>
        <dbReference type="SAM" id="SignalP"/>
    </source>
</evidence>
<evidence type="ECO:0000259" key="2">
    <source>
        <dbReference type="Pfam" id="PF24865"/>
    </source>
</evidence>
<dbReference type="InterPro" id="IPR056633">
    <property type="entry name" value="DUF7731"/>
</dbReference>
<name>A0AAD3P5E3_NEPGR</name>
<dbReference type="AlphaFoldDB" id="A0AAD3P5E3"/>
<feature type="signal peptide" evidence="1">
    <location>
        <begin position="1"/>
        <end position="16"/>
    </location>
</feature>
<protein>
    <recommendedName>
        <fullName evidence="2">DUF7731 domain-containing protein</fullName>
    </recommendedName>
</protein>
<accession>A0AAD3P5E3</accession>
<dbReference type="PANTHER" id="PTHR34366:SF2">
    <property type="entry name" value="OS07G0289901 PROTEIN"/>
    <property type="match status" value="1"/>
</dbReference>
<evidence type="ECO:0000313" key="4">
    <source>
        <dbReference type="Proteomes" id="UP001279734"/>
    </source>
</evidence>
<dbReference type="PANTHER" id="PTHR34366">
    <property type="entry name" value="OS07G0289901 PROTEIN-RELATED"/>
    <property type="match status" value="1"/>
</dbReference>
<dbReference type="Pfam" id="PF24865">
    <property type="entry name" value="DUF7731"/>
    <property type="match status" value="1"/>
</dbReference>
<evidence type="ECO:0000313" key="3">
    <source>
        <dbReference type="EMBL" id="GMG99772.1"/>
    </source>
</evidence>
<feature type="chain" id="PRO_5042293817" description="DUF7731 domain-containing protein" evidence="1">
    <location>
        <begin position="17"/>
        <end position="162"/>
    </location>
</feature>
<feature type="domain" description="DUF7731" evidence="2">
    <location>
        <begin position="31"/>
        <end position="126"/>
    </location>
</feature>
<comment type="caution">
    <text evidence="3">The sequence shown here is derived from an EMBL/GenBank/DDBJ whole genome shotgun (WGS) entry which is preliminary data.</text>
</comment>
<dbReference type="PROSITE" id="PS51257">
    <property type="entry name" value="PROKAR_LIPOPROTEIN"/>
    <property type="match status" value="1"/>
</dbReference>